<protein>
    <submittedName>
        <fullName evidence="1">Uncharacterized protein</fullName>
    </submittedName>
</protein>
<evidence type="ECO:0000313" key="2">
    <source>
        <dbReference type="Proteomes" id="UP000186583"/>
    </source>
</evidence>
<dbReference type="OrthoDB" id="10253736at2759"/>
<sequence>MPLQSSKWPNAYEPNTETPASYPAPLASAMWIHYPSIGGEAVEVVWRQPGRPLPTNAAVPLSHGRPEQQTLHQHRQHGLFQHLGLQHQLRGLQVGLLTFYERLKHVYGAPAVRATVVHSAWVRTPVIEKLVETGKLREPTVLAADVAGVVVNQIFTGYGAQICVLSSLGWTSMVRGIPVWLQEGLRDSTMRGLLDAMEQSS</sequence>
<gene>
    <name evidence="1" type="ORF">CCHL11_03263</name>
</gene>
<dbReference type="EMBL" id="MPGH01000022">
    <property type="protein sequence ID" value="OLN96198.1"/>
    <property type="molecule type" value="Genomic_DNA"/>
</dbReference>
<dbReference type="AlphaFoldDB" id="A0A1Q8S406"/>
<comment type="caution">
    <text evidence="1">The sequence shown here is derived from an EMBL/GenBank/DDBJ whole genome shotgun (WGS) entry which is preliminary data.</text>
</comment>
<dbReference type="STRING" id="708187.A0A1Q8S406"/>
<name>A0A1Q8S406_9PEZI</name>
<keyword evidence="2" id="KW-1185">Reference proteome</keyword>
<organism evidence="1 2">
    <name type="scientific">Colletotrichum chlorophyti</name>
    <dbReference type="NCBI Taxonomy" id="708187"/>
    <lineage>
        <taxon>Eukaryota</taxon>
        <taxon>Fungi</taxon>
        <taxon>Dikarya</taxon>
        <taxon>Ascomycota</taxon>
        <taxon>Pezizomycotina</taxon>
        <taxon>Sordariomycetes</taxon>
        <taxon>Hypocreomycetidae</taxon>
        <taxon>Glomerellales</taxon>
        <taxon>Glomerellaceae</taxon>
        <taxon>Colletotrichum</taxon>
    </lineage>
</organism>
<accession>A0A1Q8S406</accession>
<reference evidence="1 2" key="1">
    <citation type="submission" date="2016-11" db="EMBL/GenBank/DDBJ databases">
        <title>Draft Genome Assembly of Colletotrichum chlorophyti a pathogen of herbaceous plants.</title>
        <authorList>
            <person name="Gan P."/>
            <person name="Narusaka M."/>
            <person name="Tsushima A."/>
            <person name="Narusaka Y."/>
            <person name="Takano Y."/>
            <person name="Shirasu K."/>
        </authorList>
    </citation>
    <scope>NUCLEOTIDE SEQUENCE [LARGE SCALE GENOMIC DNA]</scope>
    <source>
        <strain evidence="1 2">NTL11</strain>
    </source>
</reference>
<evidence type="ECO:0000313" key="1">
    <source>
        <dbReference type="EMBL" id="OLN96198.1"/>
    </source>
</evidence>
<dbReference type="Proteomes" id="UP000186583">
    <property type="component" value="Unassembled WGS sequence"/>
</dbReference>
<proteinExistence type="predicted"/>